<proteinExistence type="predicted"/>
<gene>
    <name evidence="1" type="ORF">BG20_I2164</name>
</gene>
<comment type="caution">
    <text evidence="1">The sequence shown here is derived from an EMBL/GenBank/DDBJ whole genome shotgun (WGS) entry which is preliminary data.</text>
</comment>
<dbReference type="AlphaFoldDB" id="S2EWQ7"/>
<reference evidence="1 2" key="1">
    <citation type="journal article" date="2012" name="J. Bacteriol.">
        <title>Genome Sequence of "Candidatus Nitrosoarchaeum limnia" BG20, a Low-Salinity Ammonia-Oxidizing Archaeon from the San Francisco Bay Estuary.</title>
        <authorList>
            <person name="Mosier A.C."/>
            <person name="Allen E.E."/>
            <person name="Kim M."/>
            <person name="Ferriera S."/>
            <person name="Francis C.A."/>
        </authorList>
    </citation>
    <scope>NUCLEOTIDE SEQUENCE [LARGE SCALE GENOMIC DNA]</scope>
    <source>
        <strain evidence="1 2">BG20</strain>
    </source>
</reference>
<evidence type="ECO:0000313" key="1">
    <source>
        <dbReference type="EMBL" id="EPA06619.1"/>
    </source>
</evidence>
<dbReference type="Proteomes" id="UP000014065">
    <property type="component" value="Unassembled WGS sequence"/>
</dbReference>
<protein>
    <submittedName>
        <fullName evidence="1">Uncharacterized protein</fullName>
    </submittedName>
</protein>
<accession>S2EWQ7</accession>
<name>S2EWQ7_9ARCH</name>
<dbReference type="EMBL" id="AHJG01000028">
    <property type="protein sequence ID" value="EPA06619.1"/>
    <property type="molecule type" value="Genomic_DNA"/>
</dbReference>
<dbReference type="RefSeq" id="WP_010189817.1">
    <property type="nucleotide sequence ID" value="NZ_AHJG01000028.1"/>
</dbReference>
<keyword evidence="2" id="KW-1185">Reference proteome</keyword>
<sequence length="66" mass="7812">MDMYQREPSLIMQEKTLALLKQDILTCWDDLKESDFENNGFLKELNACVGYYNEYKRGQSVKTIKN</sequence>
<evidence type="ECO:0000313" key="2">
    <source>
        <dbReference type="Proteomes" id="UP000014065"/>
    </source>
</evidence>
<organism evidence="1 2">
    <name type="scientific">Candidatus Nitrosarchaeum limnium BG20</name>
    <dbReference type="NCBI Taxonomy" id="859192"/>
    <lineage>
        <taxon>Archaea</taxon>
        <taxon>Nitrososphaerota</taxon>
        <taxon>Nitrososphaeria</taxon>
        <taxon>Nitrosopumilales</taxon>
        <taxon>Nitrosopumilaceae</taxon>
        <taxon>Nitrosarchaeum</taxon>
    </lineage>
</organism>